<comment type="similarity">
    <text evidence="1">Belongs to the metallo-beta-lactamase superfamily. Glyoxalase II family.</text>
</comment>
<dbReference type="InterPro" id="IPR036866">
    <property type="entry name" value="RibonucZ/Hydroxyglut_hydro"/>
</dbReference>
<dbReference type="GO" id="GO:0044550">
    <property type="term" value="P:secondary metabolite biosynthetic process"/>
    <property type="evidence" value="ECO:0007669"/>
    <property type="project" value="TreeGrafter"/>
</dbReference>
<gene>
    <name evidence="6" type="ORF">BD410DRAFT_815703</name>
</gene>
<dbReference type="STRING" id="50990.A0A4Y7PYF7"/>
<dbReference type="Proteomes" id="UP000294933">
    <property type="component" value="Unassembled WGS sequence"/>
</dbReference>
<dbReference type="Pfam" id="PF00753">
    <property type="entry name" value="Lactamase_B"/>
    <property type="match status" value="1"/>
</dbReference>
<dbReference type="VEuPathDB" id="FungiDB:BD410DRAFT_815703"/>
<dbReference type="Gene3D" id="1.10.10.10">
    <property type="entry name" value="Winged helix-like DNA-binding domain superfamily/Winged helix DNA-binding domain"/>
    <property type="match status" value="1"/>
</dbReference>
<keyword evidence="3 6" id="KW-0378">Hydrolase</keyword>
<sequence length="334" mass="36790">MESLKALPNVGRLSDNVLRILGQNPGKFTLQGTNTYLIGHHHPYILVDTGEGRDQYPPILESALDDAPRGSDHSQPLVSDIVITHHHHDHFGGLPGVLSILRKLWDKSITPGAIYKPPRLHMYPMPPGSADEKLRSLLHSLPQGSFDPSSTGALHDLKEGQRLSAAGVSLEVIHTPGHTTDSICLFLPQEKAMFTADSVLGQGTALFEDLGSYMSSLQKLLDFRDQSDHDYSKVYPGHGPVVDDGPSLIATYIAHRKEREEQIVQVLRNPPPSDKGVWTLWDIVAVIYKDYPENLWLPAAHGVGLHLKKLEDEGRVEFLGGEGVGMKWKATAKL</sequence>
<reference evidence="6 7" key="1">
    <citation type="submission" date="2018-06" db="EMBL/GenBank/DDBJ databases">
        <title>A transcriptomic atlas of mushroom development highlights an independent origin of complex multicellularity.</title>
        <authorList>
            <consortium name="DOE Joint Genome Institute"/>
            <person name="Krizsan K."/>
            <person name="Almasi E."/>
            <person name="Merenyi Z."/>
            <person name="Sahu N."/>
            <person name="Viragh M."/>
            <person name="Koszo T."/>
            <person name="Mondo S."/>
            <person name="Kiss B."/>
            <person name="Balint B."/>
            <person name="Kues U."/>
            <person name="Barry K."/>
            <person name="Hegedus J.C."/>
            <person name="Henrissat B."/>
            <person name="Johnson J."/>
            <person name="Lipzen A."/>
            <person name="Ohm R."/>
            <person name="Nagy I."/>
            <person name="Pangilinan J."/>
            <person name="Yan J."/>
            <person name="Xiong Y."/>
            <person name="Grigoriev I.V."/>
            <person name="Hibbett D.S."/>
            <person name="Nagy L.G."/>
        </authorList>
    </citation>
    <scope>NUCLEOTIDE SEQUENCE [LARGE SCALE GENOMIC DNA]</scope>
    <source>
        <strain evidence="6 7">SZMC22713</strain>
    </source>
</reference>
<evidence type="ECO:0000256" key="2">
    <source>
        <dbReference type="ARBA" id="ARBA00022723"/>
    </source>
</evidence>
<dbReference type="Gene3D" id="3.60.15.10">
    <property type="entry name" value="Ribonuclease Z/Hydroxyacylglutathione hydrolase-like"/>
    <property type="match status" value="1"/>
</dbReference>
<keyword evidence="7" id="KW-1185">Reference proteome</keyword>
<accession>A0A4Y7PYF7</accession>
<dbReference type="EMBL" id="ML170190">
    <property type="protein sequence ID" value="TDL20175.1"/>
    <property type="molecule type" value="Genomic_DNA"/>
</dbReference>
<keyword evidence="4" id="KW-0862">Zinc</keyword>
<protein>
    <submittedName>
        <fullName evidence="6">Metallo-hydrolase/oxidoreductase</fullName>
    </submittedName>
</protein>
<dbReference type="InterPro" id="IPR036388">
    <property type="entry name" value="WH-like_DNA-bd_sf"/>
</dbReference>
<dbReference type="AlphaFoldDB" id="A0A4Y7PYF7"/>
<dbReference type="InterPro" id="IPR001279">
    <property type="entry name" value="Metallo-B-lactamas"/>
</dbReference>
<dbReference type="OrthoDB" id="17458at2759"/>
<dbReference type="PANTHER" id="PTHR23131">
    <property type="entry name" value="ENDORIBONUCLEASE LACTB2"/>
    <property type="match status" value="1"/>
</dbReference>
<dbReference type="GO" id="GO:0016787">
    <property type="term" value="F:hydrolase activity"/>
    <property type="evidence" value="ECO:0007669"/>
    <property type="project" value="UniProtKB-KW"/>
</dbReference>
<dbReference type="InterPro" id="IPR041516">
    <property type="entry name" value="LACTB2_WH"/>
</dbReference>
<dbReference type="Pfam" id="PF17778">
    <property type="entry name" value="WHD_BLACT"/>
    <property type="match status" value="1"/>
</dbReference>
<proteinExistence type="inferred from homology"/>
<dbReference type="InterPro" id="IPR050662">
    <property type="entry name" value="Sec-metab_biosynth-thioest"/>
</dbReference>
<evidence type="ECO:0000256" key="3">
    <source>
        <dbReference type="ARBA" id="ARBA00022801"/>
    </source>
</evidence>
<organism evidence="6 7">
    <name type="scientific">Rickenella mellea</name>
    <dbReference type="NCBI Taxonomy" id="50990"/>
    <lineage>
        <taxon>Eukaryota</taxon>
        <taxon>Fungi</taxon>
        <taxon>Dikarya</taxon>
        <taxon>Basidiomycota</taxon>
        <taxon>Agaricomycotina</taxon>
        <taxon>Agaricomycetes</taxon>
        <taxon>Hymenochaetales</taxon>
        <taxon>Rickenellaceae</taxon>
        <taxon>Rickenella</taxon>
    </lineage>
</organism>
<evidence type="ECO:0000259" key="5">
    <source>
        <dbReference type="SMART" id="SM00849"/>
    </source>
</evidence>
<evidence type="ECO:0000256" key="1">
    <source>
        <dbReference type="ARBA" id="ARBA00006759"/>
    </source>
</evidence>
<name>A0A4Y7PYF7_9AGAM</name>
<evidence type="ECO:0000313" key="6">
    <source>
        <dbReference type="EMBL" id="TDL20175.1"/>
    </source>
</evidence>
<dbReference type="SMART" id="SM00849">
    <property type="entry name" value="Lactamase_B"/>
    <property type="match status" value="1"/>
</dbReference>
<evidence type="ECO:0000256" key="4">
    <source>
        <dbReference type="ARBA" id="ARBA00022833"/>
    </source>
</evidence>
<dbReference type="PANTHER" id="PTHR23131:SF0">
    <property type="entry name" value="ENDORIBONUCLEASE LACTB2"/>
    <property type="match status" value="1"/>
</dbReference>
<feature type="domain" description="Metallo-beta-lactamase" evidence="5">
    <location>
        <begin position="32"/>
        <end position="238"/>
    </location>
</feature>
<keyword evidence="2" id="KW-0479">Metal-binding</keyword>
<dbReference type="CDD" id="cd07722">
    <property type="entry name" value="LACTB2-like_MBL-fold"/>
    <property type="match status" value="1"/>
</dbReference>
<dbReference type="SUPFAM" id="SSF56281">
    <property type="entry name" value="Metallo-hydrolase/oxidoreductase"/>
    <property type="match status" value="1"/>
</dbReference>
<evidence type="ECO:0000313" key="7">
    <source>
        <dbReference type="Proteomes" id="UP000294933"/>
    </source>
</evidence>
<dbReference type="GO" id="GO:0046872">
    <property type="term" value="F:metal ion binding"/>
    <property type="evidence" value="ECO:0007669"/>
    <property type="project" value="UniProtKB-KW"/>
</dbReference>
<dbReference type="InterPro" id="IPR047921">
    <property type="entry name" value="LACTB2-like_MBL-fold"/>
</dbReference>